<protein>
    <submittedName>
        <fullName evidence="1">Uncharacterized protein</fullName>
    </submittedName>
</protein>
<gene>
    <name evidence="1" type="ORF">Pme01_17410</name>
</gene>
<dbReference type="AlphaFoldDB" id="A0A8J3X0A3"/>
<evidence type="ECO:0000313" key="2">
    <source>
        <dbReference type="Proteomes" id="UP000599074"/>
    </source>
</evidence>
<dbReference type="Proteomes" id="UP000599074">
    <property type="component" value="Unassembled WGS sequence"/>
</dbReference>
<proteinExistence type="predicted"/>
<comment type="caution">
    <text evidence="1">The sequence shown here is derived from an EMBL/GenBank/DDBJ whole genome shotgun (WGS) entry which is preliminary data.</text>
</comment>
<reference evidence="1" key="1">
    <citation type="submission" date="2021-01" db="EMBL/GenBank/DDBJ databases">
        <title>Whole genome shotgun sequence of Planosporangium mesophilum NBRC 109066.</title>
        <authorList>
            <person name="Komaki H."/>
            <person name="Tamura T."/>
        </authorList>
    </citation>
    <scope>NUCLEOTIDE SEQUENCE</scope>
    <source>
        <strain evidence="1">NBRC 109066</strain>
    </source>
</reference>
<sequence>MALDLVQGADLGVHLDEPVAEVGVGAGQAGEFAPAHAGVGGGEVVLQMSAFESLWGGLSRGMPQGTVVPPRLASLIHPTRDQKVRGSNPLGRAA</sequence>
<keyword evidence="2" id="KW-1185">Reference proteome</keyword>
<name>A0A8J3X0A3_9ACTN</name>
<evidence type="ECO:0000313" key="1">
    <source>
        <dbReference type="EMBL" id="GII22144.1"/>
    </source>
</evidence>
<dbReference type="EMBL" id="BOON01000016">
    <property type="protein sequence ID" value="GII22144.1"/>
    <property type="molecule type" value="Genomic_DNA"/>
</dbReference>
<accession>A0A8J3X0A3</accession>
<organism evidence="1 2">
    <name type="scientific">Planosporangium mesophilum</name>
    <dbReference type="NCBI Taxonomy" id="689768"/>
    <lineage>
        <taxon>Bacteria</taxon>
        <taxon>Bacillati</taxon>
        <taxon>Actinomycetota</taxon>
        <taxon>Actinomycetes</taxon>
        <taxon>Micromonosporales</taxon>
        <taxon>Micromonosporaceae</taxon>
        <taxon>Planosporangium</taxon>
    </lineage>
</organism>